<protein>
    <recommendedName>
        <fullName evidence="1">RNase H type-1 domain-containing protein</fullName>
    </recommendedName>
</protein>
<dbReference type="EMBL" id="JARKNE010000012">
    <property type="protein sequence ID" value="KAK5775016.1"/>
    <property type="molecule type" value="Genomic_DNA"/>
</dbReference>
<dbReference type="InterPro" id="IPR052929">
    <property type="entry name" value="RNase_H-like_EbsB-rel"/>
</dbReference>
<proteinExistence type="predicted"/>
<dbReference type="PANTHER" id="PTHR47074">
    <property type="entry name" value="BNAC02G40300D PROTEIN"/>
    <property type="match status" value="1"/>
</dbReference>
<accession>A0ABR0MME0</accession>
<dbReference type="Pfam" id="PF13456">
    <property type="entry name" value="RVT_3"/>
    <property type="match status" value="1"/>
</dbReference>
<gene>
    <name evidence="2" type="ORF">PVK06_042883</name>
</gene>
<dbReference type="InterPro" id="IPR002156">
    <property type="entry name" value="RNaseH_domain"/>
</dbReference>
<dbReference type="Proteomes" id="UP001358586">
    <property type="component" value="Chromosome 12"/>
</dbReference>
<organism evidence="2 3">
    <name type="scientific">Gossypium arboreum</name>
    <name type="common">Tree cotton</name>
    <name type="synonym">Gossypium nanking</name>
    <dbReference type="NCBI Taxonomy" id="29729"/>
    <lineage>
        <taxon>Eukaryota</taxon>
        <taxon>Viridiplantae</taxon>
        <taxon>Streptophyta</taxon>
        <taxon>Embryophyta</taxon>
        <taxon>Tracheophyta</taxon>
        <taxon>Spermatophyta</taxon>
        <taxon>Magnoliopsida</taxon>
        <taxon>eudicotyledons</taxon>
        <taxon>Gunneridae</taxon>
        <taxon>Pentapetalae</taxon>
        <taxon>rosids</taxon>
        <taxon>malvids</taxon>
        <taxon>Malvales</taxon>
        <taxon>Malvaceae</taxon>
        <taxon>Malvoideae</taxon>
        <taxon>Gossypium</taxon>
    </lineage>
</organism>
<comment type="caution">
    <text evidence="2">The sequence shown here is derived from an EMBL/GenBank/DDBJ whole genome shotgun (WGS) entry which is preliminary data.</text>
</comment>
<sequence length="197" mass="22011">MHSFTMSTTGGQVGMARRLVGSANCPKCTGKAENVEHAFRDCLTVKEIWGKLGIDWQQELNKGQFKDWMGERWRSPKESYVKINFDAAFHKQSKSSCSRIVVRDSSGRVLNFTMRLNEHIPTGFVAEAIACVQAVQLGVDLGIVKAEIEDNALSVIKWGYLGIKLVEEDIGFVRSFGLLREVPPVSSMSIDERTLSR</sequence>
<keyword evidence="3" id="KW-1185">Reference proteome</keyword>
<name>A0ABR0MME0_GOSAR</name>
<dbReference type="InterPro" id="IPR044730">
    <property type="entry name" value="RNase_H-like_dom_plant"/>
</dbReference>
<dbReference type="PANTHER" id="PTHR47074:SF61">
    <property type="entry name" value="RNASE H TYPE-1 DOMAIN-CONTAINING PROTEIN"/>
    <property type="match status" value="1"/>
</dbReference>
<reference evidence="2 3" key="1">
    <citation type="submission" date="2023-03" db="EMBL/GenBank/DDBJ databases">
        <title>WGS of Gossypium arboreum.</title>
        <authorList>
            <person name="Yu D."/>
        </authorList>
    </citation>
    <scope>NUCLEOTIDE SEQUENCE [LARGE SCALE GENOMIC DNA]</scope>
    <source>
        <tissue evidence="2">Leaf</tissue>
    </source>
</reference>
<evidence type="ECO:0000313" key="2">
    <source>
        <dbReference type="EMBL" id="KAK5775016.1"/>
    </source>
</evidence>
<dbReference type="CDD" id="cd06222">
    <property type="entry name" value="RNase_H_like"/>
    <property type="match status" value="1"/>
</dbReference>
<evidence type="ECO:0000259" key="1">
    <source>
        <dbReference type="Pfam" id="PF13456"/>
    </source>
</evidence>
<feature type="domain" description="RNase H type-1" evidence="1">
    <location>
        <begin position="84"/>
        <end position="157"/>
    </location>
</feature>
<evidence type="ECO:0000313" key="3">
    <source>
        <dbReference type="Proteomes" id="UP001358586"/>
    </source>
</evidence>